<feature type="transmembrane region" description="Helical" evidence="8">
    <location>
        <begin position="27"/>
        <end position="52"/>
    </location>
</feature>
<feature type="transmembrane region" description="Helical" evidence="8">
    <location>
        <begin position="237"/>
        <end position="260"/>
    </location>
</feature>
<evidence type="ECO:0000256" key="3">
    <source>
        <dbReference type="ARBA" id="ARBA00022448"/>
    </source>
</evidence>
<accession>A0A2G5FWY3</accession>
<dbReference type="GO" id="GO:0005886">
    <property type="term" value="C:plasma membrane"/>
    <property type="evidence" value="ECO:0007669"/>
    <property type="project" value="UniProtKB-SubCell"/>
</dbReference>
<feature type="transmembrane region" description="Helical" evidence="8">
    <location>
        <begin position="101"/>
        <end position="121"/>
    </location>
</feature>
<dbReference type="SUPFAM" id="SSF161098">
    <property type="entry name" value="MetI-like"/>
    <property type="match status" value="1"/>
</dbReference>
<dbReference type="GO" id="GO:0055085">
    <property type="term" value="P:transmembrane transport"/>
    <property type="evidence" value="ECO:0007669"/>
    <property type="project" value="InterPro"/>
</dbReference>
<sequence>MGRRQRRGTAIMKPSKLARYLPSGRHAVIGIPFLWLFMFFLLPFVIVLKISFAEADVAIPPYTEIYEWADNKLTLLLNFGNYIFLTEDALYLSAYLGSLKVALFSTLLCLLIGYPMAYAIARAPKSQQTVLLLLIMMPTWTAILIRVYAWMGILGNNGLLNSLLMGIGLIDTPLQILNTNIAVYIGVVYSYLPFMILPLYANLVKHDLSLLEAASDLGSSNFNNFWKITVPLSKNGIIAGSMLVFIPVVGEFVIPELLGGPETLMIGKVLWQEFFNNRDWPVASALAVVMLAILIVPIILFNRNQAKELEGRP</sequence>
<evidence type="ECO:0000313" key="10">
    <source>
        <dbReference type="EMBL" id="PIA72444.1"/>
    </source>
</evidence>
<gene>
    <name evidence="10" type="ORF">CDO35_05490</name>
</gene>
<dbReference type="EMBL" id="NIQU01000001">
    <property type="protein sequence ID" value="PIA72444.1"/>
    <property type="molecule type" value="Genomic_DNA"/>
</dbReference>
<dbReference type="Gene3D" id="1.10.3720.10">
    <property type="entry name" value="MetI-like"/>
    <property type="match status" value="1"/>
</dbReference>
<evidence type="ECO:0000259" key="9">
    <source>
        <dbReference type="PROSITE" id="PS50928"/>
    </source>
</evidence>
<dbReference type="Pfam" id="PF00528">
    <property type="entry name" value="BPD_transp_1"/>
    <property type="match status" value="1"/>
</dbReference>
<dbReference type="PANTHER" id="PTHR42929">
    <property type="entry name" value="INNER MEMBRANE ABC TRANSPORTER PERMEASE PROTEIN YDCU-RELATED-RELATED"/>
    <property type="match status" value="1"/>
</dbReference>
<evidence type="ECO:0000256" key="7">
    <source>
        <dbReference type="ARBA" id="ARBA00023136"/>
    </source>
</evidence>
<keyword evidence="5 8" id="KW-0812">Transmembrane</keyword>
<comment type="caution">
    <text evidence="10">The sequence shown here is derived from an EMBL/GenBank/DDBJ whole genome shotgun (WGS) entry which is preliminary data.</text>
</comment>
<organism evidence="10 11">
    <name type="scientific">Pseudomonas sediminis</name>
    <dbReference type="NCBI Taxonomy" id="1691904"/>
    <lineage>
        <taxon>Bacteria</taxon>
        <taxon>Pseudomonadati</taxon>
        <taxon>Pseudomonadota</taxon>
        <taxon>Gammaproteobacteria</taxon>
        <taxon>Pseudomonadales</taxon>
        <taxon>Pseudomonadaceae</taxon>
        <taxon>Pseudomonas</taxon>
    </lineage>
</organism>
<dbReference type="FunFam" id="1.10.3720.10:FF:000043">
    <property type="entry name" value="Putrescine ABC transporter permease PotH"/>
    <property type="match status" value="1"/>
</dbReference>
<dbReference type="InterPro" id="IPR035906">
    <property type="entry name" value="MetI-like_sf"/>
</dbReference>
<dbReference type="AlphaFoldDB" id="A0A2G5FWY3"/>
<feature type="transmembrane region" description="Helical" evidence="8">
    <location>
        <begin position="130"/>
        <end position="151"/>
    </location>
</feature>
<comment type="similarity">
    <text evidence="2">Belongs to the binding-protein-dependent transport system permease family. CysTW subfamily.</text>
</comment>
<reference evidence="11" key="1">
    <citation type="submission" date="2017-06" db="EMBL/GenBank/DDBJ databases">
        <authorList>
            <person name="Rastogi G."/>
            <person name="Vaishampayan P."/>
            <person name="Seuylemezian A."/>
        </authorList>
    </citation>
    <scope>NUCLEOTIDE SEQUENCE [LARGE SCALE GENOMIC DNA]</scope>
    <source>
        <strain evidence="11">PI11</strain>
    </source>
</reference>
<keyword evidence="7 8" id="KW-0472">Membrane</keyword>
<evidence type="ECO:0000256" key="4">
    <source>
        <dbReference type="ARBA" id="ARBA00022475"/>
    </source>
</evidence>
<evidence type="ECO:0000256" key="8">
    <source>
        <dbReference type="RuleBase" id="RU363032"/>
    </source>
</evidence>
<protein>
    <submittedName>
        <fullName evidence="10">Putrescine ABC transporter permease PotH</fullName>
    </submittedName>
</protein>
<dbReference type="PROSITE" id="PS50928">
    <property type="entry name" value="ABC_TM1"/>
    <property type="match status" value="1"/>
</dbReference>
<feature type="domain" description="ABC transmembrane type-1" evidence="9">
    <location>
        <begin position="95"/>
        <end position="301"/>
    </location>
</feature>
<evidence type="ECO:0000256" key="2">
    <source>
        <dbReference type="ARBA" id="ARBA00007069"/>
    </source>
</evidence>
<dbReference type="CDD" id="cd06261">
    <property type="entry name" value="TM_PBP2"/>
    <property type="match status" value="1"/>
</dbReference>
<dbReference type="Proteomes" id="UP000229504">
    <property type="component" value="Unassembled WGS sequence"/>
</dbReference>
<feature type="transmembrane region" description="Helical" evidence="8">
    <location>
        <begin position="280"/>
        <end position="302"/>
    </location>
</feature>
<keyword evidence="4" id="KW-1003">Cell membrane</keyword>
<dbReference type="InterPro" id="IPR000515">
    <property type="entry name" value="MetI-like"/>
</dbReference>
<feature type="transmembrane region" description="Helical" evidence="8">
    <location>
        <begin position="181"/>
        <end position="201"/>
    </location>
</feature>
<evidence type="ECO:0000256" key="6">
    <source>
        <dbReference type="ARBA" id="ARBA00022989"/>
    </source>
</evidence>
<keyword evidence="6 8" id="KW-1133">Transmembrane helix</keyword>
<keyword evidence="3 8" id="KW-0813">Transport</keyword>
<proteinExistence type="inferred from homology"/>
<comment type="subcellular location">
    <subcellularLocation>
        <location evidence="1 8">Cell membrane</location>
        <topology evidence="1 8">Multi-pass membrane protein</topology>
    </subcellularLocation>
</comment>
<dbReference type="PANTHER" id="PTHR42929:SF3">
    <property type="entry name" value="PUTRESCINE TRANSPORT SYSTEM PERMEASE PROTEIN POTH"/>
    <property type="match status" value="1"/>
</dbReference>
<evidence type="ECO:0000256" key="5">
    <source>
        <dbReference type="ARBA" id="ARBA00022692"/>
    </source>
</evidence>
<evidence type="ECO:0000313" key="11">
    <source>
        <dbReference type="Proteomes" id="UP000229504"/>
    </source>
</evidence>
<evidence type="ECO:0000256" key="1">
    <source>
        <dbReference type="ARBA" id="ARBA00004651"/>
    </source>
</evidence>
<name>A0A2G5FWY3_9PSED</name>